<feature type="transmembrane region" description="Helical" evidence="1">
    <location>
        <begin position="6"/>
        <end position="27"/>
    </location>
</feature>
<evidence type="ECO:0000313" key="3">
    <source>
        <dbReference type="Proteomes" id="UP001546774"/>
    </source>
</evidence>
<comment type="caution">
    <text evidence="2">The sequence shown here is derived from an EMBL/GenBank/DDBJ whole genome shotgun (WGS) entry which is preliminary data.</text>
</comment>
<dbReference type="Proteomes" id="UP001546774">
    <property type="component" value="Unassembled WGS sequence"/>
</dbReference>
<dbReference type="EMBL" id="JBBMFS010000010">
    <property type="protein sequence ID" value="MEQ2555576.1"/>
    <property type="molecule type" value="Genomic_DNA"/>
</dbReference>
<evidence type="ECO:0008006" key="4">
    <source>
        <dbReference type="Google" id="ProtNLM"/>
    </source>
</evidence>
<protein>
    <recommendedName>
        <fullName evidence="4">Group-specific protein</fullName>
    </recommendedName>
</protein>
<accession>A0ABV1H7D1</accession>
<evidence type="ECO:0000256" key="1">
    <source>
        <dbReference type="SAM" id="Phobius"/>
    </source>
</evidence>
<name>A0ABV1H7D1_9FIRM</name>
<organism evidence="2 3">
    <name type="scientific">Lachnospira intestinalis</name>
    <dbReference type="NCBI Taxonomy" id="3133158"/>
    <lineage>
        <taxon>Bacteria</taxon>
        <taxon>Bacillati</taxon>
        <taxon>Bacillota</taxon>
        <taxon>Clostridia</taxon>
        <taxon>Lachnospirales</taxon>
        <taxon>Lachnospiraceae</taxon>
        <taxon>Lachnospira</taxon>
    </lineage>
</organism>
<keyword evidence="3" id="KW-1185">Reference proteome</keyword>
<keyword evidence="1" id="KW-0812">Transmembrane</keyword>
<keyword evidence="1" id="KW-0472">Membrane</keyword>
<keyword evidence="1" id="KW-1133">Transmembrane helix</keyword>
<sequence length="84" mass="9656">MSVRELVLLIFWGISCILITVQIIKIRKEKAKIPDKDKNLAKFMVGMIVVYSIFVLIMCSGMKDFMTMMIPAVIVLSRTLNLYK</sequence>
<reference evidence="2" key="1">
    <citation type="submission" date="2024-03" db="EMBL/GenBank/DDBJ databases">
        <title>Human intestinal bacterial collection.</title>
        <authorList>
            <person name="Pauvert C."/>
            <person name="Hitch T.C.A."/>
            <person name="Clavel T."/>
        </authorList>
    </citation>
    <scope>NUCLEOTIDE SEQUENCE [LARGE SCALE GENOMIC DNA]</scope>
    <source>
        <strain evidence="2">CLA-AA-H89B</strain>
    </source>
</reference>
<gene>
    <name evidence="2" type="ORF">WMO37_11255</name>
</gene>
<feature type="transmembrane region" description="Helical" evidence="1">
    <location>
        <begin position="39"/>
        <end position="59"/>
    </location>
</feature>
<evidence type="ECO:0000313" key="2">
    <source>
        <dbReference type="EMBL" id="MEQ2555576.1"/>
    </source>
</evidence>
<proteinExistence type="predicted"/>
<dbReference type="PROSITE" id="PS51257">
    <property type="entry name" value="PROKAR_LIPOPROTEIN"/>
    <property type="match status" value="1"/>
</dbReference>